<keyword evidence="4" id="KW-0238">DNA-binding</keyword>
<keyword evidence="11" id="KW-1185">Reference proteome</keyword>
<dbReference type="Pfam" id="PF04082">
    <property type="entry name" value="Fungal_trans"/>
    <property type="match status" value="1"/>
</dbReference>
<evidence type="ECO:0000313" key="12">
    <source>
        <dbReference type="Proteomes" id="UP000324241"/>
    </source>
</evidence>
<dbReference type="GO" id="GO:0006351">
    <property type="term" value="P:DNA-templated transcription"/>
    <property type="evidence" value="ECO:0007669"/>
    <property type="project" value="InterPro"/>
</dbReference>
<keyword evidence="3" id="KW-0805">Transcription regulation</keyword>
<dbReference type="Proteomes" id="UP000324241">
    <property type="component" value="Unassembled WGS sequence"/>
</dbReference>
<evidence type="ECO:0000256" key="1">
    <source>
        <dbReference type="ARBA" id="ARBA00022723"/>
    </source>
</evidence>
<comment type="caution">
    <text evidence="10">The sequence shown here is derived from an EMBL/GenBank/DDBJ whole genome shotgun (WGS) entry which is preliminary data.</text>
</comment>
<dbReference type="CDD" id="cd12148">
    <property type="entry name" value="fungal_TF_MHR"/>
    <property type="match status" value="1"/>
</dbReference>
<feature type="domain" description="Xylanolytic transcriptional activator regulatory" evidence="8">
    <location>
        <begin position="296"/>
        <end position="366"/>
    </location>
</feature>
<reference evidence="10 11" key="1">
    <citation type="submission" date="2019-03" db="EMBL/GenBank/DDBJ databases">
        <title>The genome sequence of a newly discovered highly antifungal drug resistant Aspergillus species, Aspergillus tanneri NIH 1004.</title>
        <authorList>
            <person name="Mounaud S."/>
            <person name="Singh I."/>
            <person name="Joardar V."/>
            <person name="Pakala S."/>
            <person name="Pakala S."/>
            <person name="Venepally P."/>
            <person name="Hoover J."/>
            <person name="Nierman W."/>
            <person name="Chung J."/>
            <person name="Losada L."/>
        </authorList>
    </citation>
    <scope>NUCLEOTIDE SEQUENCE [LARGE SCALE GENOMIC DNA]</scope>
    <source>
        <strain evidence="10 11">NIH1004</strain>
    </source>
</reference>
<evidence type="ECO:0000313" key="9">
    <source>
        <dbReference type="EMBL" id="KAA8643941.1"/>
    </source>
</evidence>
<evidence type="ECO:0000256" key="3">
    <source>
        <dbReference type="ARBA" id="ARBA00023015"/>
    </source>
</evidence>
<name>A0A4V3UNI6_9EURO</name>
<keyword evidence="5" id="KW-0804">Transcription</keyword>
<feature type="compositionally biased region" description="Polar residues" evidence="7">
    <location>
        <begin position="89"/>
        <end position="106"/>
    </location>
</feature>
<dbReference type="GO" id="GO:0008270">
    <property type="term" value="F:zinc ion binding"/>
    <property type="evidence" value="ECO:0007669"/>
    <property type="project" value="InterPro"/>
</dbReference>
<feature type="compositionally biased region" description="Basic and acidic residues" evidence="7">
    <location>
        <begin position="76"/>
        <end position="88"/>
    </location>
</feature>
<feature type="compositionally biased region" description="Polar residues" evidence="7">
    <location>
        <begin position="59"/>
        <end position="75"/>
    </location>
</feature>
<dbReference type="PANTHER" id="PTHR47171">
    <property type="entry name" value="FARA-RELATED"/>
    <property type="match status" value="1"/>
</dbReference>
<evidence type="ECO:0000259" key="8">
    <source>
        <dbReference type="SMART" id="SM00906"/>
    </source>
</evidence>
<dbReference type="InterPro" id="IPR007219">
    <property type="entry name" value="XnlR_reg_dom"/>
</dbReference>
<dbReference type="PANTHER" id="PTHR47171:SF6">
    <property type="entry name" value="SPECIFIC TRANSCRIPTION FACTOR, PUTATIVE (AFU_ORTHOLOGUE AFUA_2G06130)-RELATED"/>
    <property type="match status" value="1"/>
</dbReference>
<evidence type="ECO:0000256" key="7">
    <source>
        <dbReference type="SAM" id="MobiDB-lite"/>
    </source>
</evidence>
<dbReference type="OrthoDB" id="10031947at2759"/>
<dbReference type="GO" id="GO:0003677">
    <property type="term" value="F:DNA binding"/>
    <property type="evidence" value="ECO:0007669"/>
    <property type="project" value="UniProtKB-KW"/>
</dbReference>
<evidence type="ECO:0000313" key="11">
    <source>
        <dbReference type="Proteomes" id="UP000308092"/>
    </source>
</evidence>
<dbReference type="AlphaFoldDB" id="A0A4V3UNI6"/>
<sequence>MEMTFHISQDGKTPKRKYTPIACDACRKRKKKCHHEEKLREWVAPALPRGDRKFIHHTLNASHGLQPSQLASATSRMREPRPHDEQRPSRVQPSRRGNNAPRTSGNIFTHRFIGDLNPVVFFMNDASTRLIRGRAHQSDVGEWLEDEDEILEDREGTLNGRLLSNEIQLREFQRSSALLPTRQSQEGLIDVYFRHIHPVLPLIDEYDFRTLFREGTASPYLLQAVCLVASKHHEARPFLLLSDRADTVPLETFSNLLYDDLTHAVAMKRERKKATMIQVLALLSLHAPGPESFEDASMYLTQAIHHAYTIGLHLTKGVPAQNEISLVALFWCLWSLDRWNAAIHGRPLISNDRDIGQQLTDVIDLFEAPFRVWLSLASTMGEVMVVYRPTLDTPVNGNKPEIPRFEEVLDSCNGWNMSSEQLLFLELAYHAIAVLASRAWGLKNLPRAHTLYLRQDLSVYRMATLTQMCEMGKFLPLPVVSYAISLGFSISYKQLKRCQLPSTQHTAKRHLQTFYKSLEALGQTWWSAQVMSRLGQRALDGIHRMAERANQNSAMVNYSEKDATARPNTLASFPCDVETPSSVRGDYSDASPMDEAAATESQARLVNQALLAETNPLSFDFANIDHDNWSNFTADPMFEGIDNFLGNFLDINIPKGSTRPVFMHSDVARNSGSLDYSGLYQ</sequence>
<dbReference type="Proteomes" id="UP000308092">
    <property type="component" value="Unassembled WGS sequence"/>
</dbReference>
<dbReference type="InterPro" id="IPR001138">
    <property type="entry name" value="Zn2Cys6_DnaBD"/>
</dbReference>
<dbReference type="GeneID" id="54330839"/>
<keyword evidence="1" id="KW-0479">Metal-binding</keyword>
<dbReference type="VEuPathDB" id="FungiDB:EYZ11_009143"/>
<dbReference type="InterPro" id="IPR052073">
    <property type="entry name" value="Amide_Lactam_Regulators"/>
</dbReference>
<dbReference type="CDD" id="cd00067">
    <property type="entry name" value="GAL4"/>
    <property type="match status" value="1"/>
</dbReference>
<evidence type="ECO:0000256" key="5">
    <source>
        <dbReference type="ARBA" id="ARBA00023163"/>
    </source>
</evidence>
<keyword evidence="6" id="KW-0539">Nucleus</keyword>
<dbReference type="SUPFAM" id="SSF57701">
    <property type="entry name" value="Zn2/Cys6 DNA-binding domain"/>
    <property type="match status" value="1"/>
</dbReference>
<protein>
    <recommendedName>
        <fullName evidence="8">Xylanolytic transcriptional activator regulatory domain-containing protein</fullName>
    </recommendedName>
</protein>
<dbReference type="EMBL" id="QUQM01000006">
    <property type="protein sequence ID" value="KAA8643941.1"/>
    <property type="molecule type" value="Genomic_DNA"/>
</dbReference>
<evidence type="ECO:0000313" key="10">
    <source>
        <dbReference type="EMBL" id="THC91394.1"/>
    </source>
</evidence>
<reference evidence="9 12" key="2">
    <citation type="submission" date="2019-08" db="EMBL/GenBank/DDBJ databases">
        <title>The genome sequence of a newly discovered highly antifungal drug resistant Aspergillus species, Aspergillus tanneri NIH 1004.</title>
        <authorList>
            <person name="Mounaud S."/>
            <person name="Singh I."/>
            <person name="Joardar V."/>
            <person name="Pakala S."/>
            <person name="Pakala S."/>
            <person name="Venepally P."/>
            <person name="Chung J.K."/>
            <person name="Losada L."/>
            <person name="Nierman W.C."/>
        </authorList>
    </citation>
    <scope>NUCLEOTIDE SEQUENCE [LARGE SCALE GENOMIC DNA]</scope>
    <source>
        <strain evidence="9 12">NIH1004</strain>
    </source>
</reference>
<evidence type="ECO:0000256" key="6">
    <source>
        <dbReference type="ARBA" id="ARBA00023242"/>
    </source>
</evidence>
<evidence type="ECO:0000256" key="4">
    <source>
        <dbReference type="ARBA" id="ARBA00023125"/>
    </source>
</evidence>
<accession>A0A4V3UNI6</accession>
<dbReference type="GO" id="GO:0009893">
    <property type="term" value="P:positive regulation of metabolic process"/>
    <property type="evidence" value="ECO:0007669"/>
    <property type="project" value="UniProtKB-ARBA"/>
</dbReference>
<dbReference type="RefSeq" id="XP_033423302.1">
    <property type="nucleotide sequence ID" value="XM_033572750.1"/>
</dbReference>
<dbReference type="InterPro" id="IPR036864">
    <property type="entry name" value="Zn2-C6_fun-type_DNA-bd_sf"/>
</dbReference>
<dbReference type="EMBL" id="SOSA01000419">
    <property type="protein sequence ID" value="THC91394.1"/>
    <property type="molecule type" value="Genomic_DNA"/>
</dbReference>
<dbReference type="GO" id="GO:0000981">
    <property type="term" value="F:DNA-binding transcription factor activity, RNA polymerase II-specific"/>
    <property type="evidence" value="ECO:0007669"/>
    <property type="project" value="InterPro"/>
</dbReference>
<gene>
    <name evidence="9" type="ORF">ATNIH1004_008137</name>
    <name evidence="10" type="ORF">EYZ11_009143</name>
</gene>
<dbReference type="STRING" id="1220188.A0A4V3UNI6"/>
<keyword evidence="2" id="KW-0862">Zinc</keyword>
<proteinExistence type="predicted"/>
<dbReference type="SMART" id="SM00906">
    <property type="entry name" value="Fungal_trans"/>
    <property type="match status" value="1"/>
</dbReference>
<feature type="region of interest" description="Disordered" evidence="7">
    <location>
        <begin position="59"/>
        <end position="106"/>
    </location>
</feature>
<evidence type="ECO:0000256" key="2">
    <source>
        <dbReference type="ARBA" id="ARBA00022833"/>
    </source>
</evidence>
<organism evidence="10 11">
    <name type="scientific">Aspergillus tanneri</name>
    <dbReference type="NCBI Taxonomy" id="1220188"/>
    <lineage>
        <taxon>Eukaryota</taxon>
        <taxon>Fungi</taxon>
        <taxon>Dikarya</taxon>
        <taxon>Ascomycota</taxon>
        <taxon>Pezizomycotina</taxon>
        <taxon>Eurotiomycetes</taxon>
        <taxon>Eurotiomycetidae</taxon>
        <taxon>Eurotiales</taxon>
        <taxon>Aspergillaceae</taxon>
        <taxon>Aspergillus</taxon>
        <taxon>Aspergillus subgen. Circumdati</taxon>
    </lineage>
</organism>